<evidence type="ECO:0000313" key="1">
    <source>
        <dbReference type="EMBL" id="OGC82975.1"/>
    </source>
</evidence>
<dbReference type="Proteomes" id="UP000177564">
    <property type="component" value="Unassembled WGS sequence"/>
</dbReference>
<dbReference type="AlphaFoldDB" id="A0A1F4XML3"/>
<sequence length="61" mass="6983">MLLSTDKRATFFETTTAMRSVDSPARNLARYGPQRIERPSASTICTSFARKRLRFESMVPQ</sequence>
<accession>A0A1F4XML3</accession>
<dbReference type="STRING" id="1797240.A3D68_00840"/>
<evidence type="ECO:0000313" key="2">
    <source>
        <dbReference type="Proteomes" id="UP000177564"/>
    </source>
</evidence>
<dbReference type="EMBL" id="MEWU01000032">
    <property type="protein sequence ID" value="OGC82975.1"/>
    <property type="molecule type" value="Genomic_DNA"/>
</dbReference>
<organism evidence="1 2">
    <name type="scientific">Candidatus Adlerbacteria bacterium RIFCSPHIGHO2_02_FULL_52_17</name>
    <dbReference type="NCBI Taxonomy" id="1797240"/>
    <lineage>
        <taxon>Bacteria</taxon>
        <taxon>Candidatus Adleribacteriota</taxon>
    </lineage>
</organism>
<comment type="caution">
    <text evidence="1">The sequence shown here is derived from an EMBL/GenBank/DDBJ whole genome shotgun (WGS) entry which is preliminary data.</text>
</comment>
<proteinExistence type="predicted"/>
<gene>
    <name evidence="1" type="ORF">A3D68_00840</name>
</gene>
<protein>
    <submittedName>
        <fullName evidence="1">Uncharacterized protein</fullName>
    </submittedName>
</protein>
<reference evidence="1 2" key="1">
    <citation type="journal article" date="2016" name="Nat. Commun.">
        <title>Thousands of microbial genomes shed light on interconnected biogeochemical processes in an aquifer system.</title>
        <authorList>
            <person name="Anantharaman K."/>
            <person name="Brown C.T."/>
            <person name="Hug L.A."/>
            <person name="Sharon I."/>
            <person name="Castelle C.J."/>
            <person name="Probst A.J."/>
            <person name="Thomas B.C."/>
            <person name="Singh A."/>
            <person name="Wilkins M.J."/>
            <person name="Karaoz U."/>
            <person name="Brodie E.L."/>
            <person name="Williams K.H."/>
            <person name="Hubbard S.S."/>
            <person name="Banfield J.F."/>
        </authorList>
    </citation>
    <scope>NUCLEOTIDE SEQUENCE [LARGE SCALE GENOMIC DNA]</scope>
</reference>
<name>A0A1F4XML3_9BACT</name>